<dbReference type="EMBL" id="MHWT01000014">
    <property type="protein sequence ID" value="OHB12544.1"/>
    <property type="molecule type" value="Genomic_DNA"/>
</dbReference>
<dbReference type="AlphaFoldDB" id="A0A1G2UT24"/>
<feature type="domain" description="HNH nuclease" evidence="1">
    <location>
        <begin position="59"/>
        <end position="115"/>
    </location>
</feature>
<evidence type="ECO:0000313" key="3">
    <source>
        <dbReference type="Proteomes" id="UP000176558"/>
    </source>
</evidence>
<evidence type="ECO:0000259" key="1">
    <source>
        <dbReference type="SMART" id="SM00507"/>
    </source>
</evidence>
<accession>A0A1G2UT24</accession>
<dbReference type="GO" id="GO:0003676">
    <property type="term" value="F:nucleic acid binding"/>
    <property type="evidence" value="ECO:0007669"/>
    <property type="project" value="InterPro"/>
</dbReference>
<dbReference type="InterPro" id="IPR002711">
    <property type="entry name" value="HNH"/>
</dbReference>
<proteinExistence type="predicted"/>
<dbReference type="Proteomes" id="UP000176558">
    <property type="component" value="Unassembled WGS sequence"/>
</dbReference>
<comment type="caution">
    <text evidence="2">The sequence shown here is derived from an EMBL/GenBank/DDBJ whole genome shotgun (WGS) entry which is preliminary data.</text>
</comment>
<sequence length="140" mass="16591">MKKIRNCINCGVTMVLRHKIKYCSNRCQLNHQHKKWLTLWKRGLVHGNIGINARNISTHLRKYLIEKYKNKCSECSWNKKHPVTKSVPLEIDHIDGNAENNKEKNLRLLCPNCHALTPFFKNLNKGKGRKWRMNKYIKNL</sequence>
<protein>
    <recommendedName>
        <fullName evidence="1">HNH nuclease domain-containing protein</fullName>
    </recommendedName>
</protein>
<name>A0A1G2UT24_9BACT</name>
<dbReference type="Pfam" id="PF01844">
    <property type="entry name" value="HNH"/>
    <property type="match status" value="1"/>
</dbReference>
<dbReference type="InterPro" id="IPR003615">
    <property type="entry name" value="HNH_nuc"/>
</dbReference>
<dbReference type="SMART" id="SM00507">
    <property type="entry name" value="HNHc"/>
    <property type="match status" value="1"/>
</dbReference>
<gene>
    <name evidence="2" type="ORF">A3G99_01860</name>
</gene>
<dbReference type="CDD" id="cd00085">
    <property type="entry name" value="HNHc"/>
    <property type="match status" value="1"/>
</dbReference>
<dbReference type="GO" id="GO:0004519">
    <property type="term" value="F:endonuclease activity"/>
    <property type="evidence" value="ECO:0007669"/>
    <property type="project" value="InterPro"/>
</dbReference>
<evidence type="ECO:0000313" key="2">
    <source>
        <dbReference type="EMBL" id="OHB12544.1"/>
    </source>
</evidence>
<organism evidence="2 3">
    <name type="scientific">Candidatus Zambryskibacteria bacterium RIFCSPLOWO2_12_FULL_39_23</name>
    <dbReference type="NCBI Taxonomy" id="1802776"/>
    <lineage>
        <taxon>Bacteria</taxon>
        <taxon>Candidatus Zambryskiibacteriota</taxon>
    </lineage>
</organism>
<dbReference type="GO" id="GO:0008270">
    <property type="term" value="F:zinc ion binding"/>
    <property type="evidence" value="ECO:0007669"/>
    <property type="project" value="InterPro"/>
</dbReference>
<reference evidence="2 3" key="1">
    <citation type="journal article" date="2016" name="Nat. Commun.">
        <title>Thousands of microbial genomes shed light on interconnected biogeochemical processes in an aquifer system.</title>
        <authorList>
            <person name="Anantharaman K."/>
            <person name="Brown C.T."/>
            <person name="Hug L.A."/>
            <person name="Sharon I."/>
            <person name="Castelle C.J."/>
            <person name="Probst A.J."/>
            <person name="Thomas B.C."/>
            <person name="Singh A."/>
            <person name="Wilkins M.J."/>
            <person name="Karaoz U."/>
            <person name="Brodie E.L."/>
            <person name="Williams K.H."/>
            <person name="Hubbard S.S."/>
            <person name="Banfield J.F."/>
        </authorList>
    </citation>
    <scope>NUCLEOTIDE SEQUENCE [LARGE SCALE GENOMIC DNA]</scope>
</reference>